<dbReference type="FunFam" id="2.160.10.10:FF:000007">
    <property type="entry name" value="Serine acetyltransferase"/>
    <property type="match status" value="1"/>
</dbReference>
<comment type="pathway">
    <text evidence="1">Amino-acid biosynthesis; L-cysteine biosynthesis; L-cysteine from L-serine: step 1/2.</text>
</comment>
<evidence type="ECO:0000256" key="6">
    <source>
        <dbReference type="ARBA" id="ARBA00022679"/>
    </source>
</evidence>
<reference evidence="11 12" key="1">
    <citation type="submission" date="2018-04" db="EMBL/GenBank/DDBJ databases">
        <title>Aerococcus urinae genomes.</title>
        <authorList>
            <person name="Hilt E."/>
            <person name="Gilbert N.M."/>
            <person name="Thomas-White K."/>
            <person name="Putonti C."/>
            <person name="Lewis A.L."/>
            <person name="Visck K.L."/>
            <person name="Wolfe A.J."/>
        </authorList>
    </citation>
    <scope>NUCLEOTIDE SEQUENCE [LARGE SCALE GENOMIC DNA]</scope>
    <source>
        <strain evidence="11 12">UMB7480</strain>
    </source>
</reference>
<dbReference type="NCBIfam" id="NF041874">
    <property type="entry name" value="EPS_EpsC"/>
    <property type="match status" value="1"/>
</dbReference>
<dbReference type="Pfam" id="PF00132">
    <property type="entry name" value="Hexapep"/>
    <property type="match status" value="1"/>
</dbReference>
<dbReference type="Gene3D" id="1.10.3130.10">
    <property type="entry name" value="serine acetyltransferase, domain 1"/>
    <property type="match status" value="1"/>
</dbReference>
<evidence type="ECO:0000256" key="9">
    <source>
        <dbReference type="ARBA" id="ARBA00023315"/>
    </source>
</evidence>
<evidence type="ECO:0000256" key="4">
    <source>
        <dbReference type="ARBA" id="ARBA00018522"/>
    </source>
</evidence>
<evidence type="ECO:0000313" key="12">
    <source>
        <dbReference type="Proteomes" id="UP000251923"/>
    </source>
</evidence>
<dbReference type="SUPFAM" id="SSF51161">
    <property type="entry name" value="Trimeric LpxA-like enzymes"/>
    <property type="match status" value="1"/>
</dbReference>
<accession>A0A2I1L7L9</accession>
<evidence type="ECO:0000256" key="7">
    <source>
        <dbReference type="ARBA" id="ARBA00022737"/>
    </source>
</evidence>
<dbReference type="AlphaFoldDB" id="A0A2I1L7L9"/>
<sequence>MTENKASDQDQLPSDMEKKTIKIQSRTVPGMSLSSLTRDTLESMEDNEDKWIRLAKIIYDNDPAAHSWQEVYDLYPSIKALRAHEQAHYYYNNGDYYLARQLAEESRRETGIEIHPGAQLSDTVFIDHGMGVVIGETAVISDNVKLFHGVTLGGVGREKGCKRHPTIQDHVEIGAGAKLLGNITIGHHSKIGANAVVLEDVPPYATAVGMPARIILHDKNWNRIGDYVI</sequence>
<evidence type="ECO:0000256" key="8">
    <source>
        <dbReference type="ARBA" id="ARBA00023192"/>
    </source>
</evidence>
<dbReference type="InterPro" id="IPR011004">
    <property type="entry name" value="Trimer_LpxA-like_sf"/>
</dbReference>
<dbReference type="PANTHER" id="PTHR42811">
    <property type="entry name" value="SERINE ACETYLTRANSFERASE"/>
    <property type="match status" value="1"/>
</dbReference>
<dbReference type="GO" id="GO:0019344">
    <property type="term" value="P:cysteine biosynthetic process"/>
    <property type="evidence" value="ECO:0007669"/>
    <property type="project" value="UniProtKB-KW"/>
</dbReference>
<dbReference type="InterPro" id="IPR018357">
    <property type="entry name" value="Hexapep_transf_CS"/>
</dbReference>
<protein>
    <recommendedName>
        <fullName evidence="4">Serine acetyltransferase</fullName>
        <ecNumber evidence="3">2.3.1.30</ecNumber>
    </recommendedName>
</protein>
<dbReference type="EC" id="2.3.1.30" evidence="3"/>
<evidence type="ECO:0000256" key="2">
    <source>
        <dbReference type="ARBA" id="ARBA00007274"/>
    </source>
</evidence>
<keyword evidence="5" id="KW-0028">Amino-acid biosynthesis</keyword>
<dbReference type="GO" id="GO:0009001">
    <property type="term" value="F:serine O-acetyltransferase activity"/>
    <property type="evidence" value="ECO:0007669"/>
    <property type="project" value="UniProtKB-EC"/>
</dbReference>
<keyword evidence="8" id="KW-0198">Cysteine biosynthesis</keyword>
<name>A0A2I1L7L9_9LACT</name>
<evidence type="ECO:0000313" key="11">
    <source>
        <dbReference type="EMBL" id="RAV79113.1"/>
    </source>
</evidence>
<dbReference type="InterPro" id="IPR001451">
    <property type="entry name" value="Hexapep"/>
</dbReference>
<keyword evidence="9" id="KW-0012">Acyltransferase</keyword>
<proteinExistence type="inferred from homology"/>
<organism evidence="11 12">
    <name type="scientific">Aerococcus urinae</name>
    <dbReference type="NCBI Taxonomy" id="1376"/>
    <lineage>
        <taxon>Bacteria</taxon>
        <taxon>Bacillati</taxon>
        <taxon>Bacillota</taxon>
        <taxon>Bacilli</taxon>
        <taxon>Lactobacillales</taxon>
        <taxon>Aerococcaceae</taxon>
        <taxon>Aerococcus</taxon>
    </lineage>
</organism>
<evidence type="ECO:0000256" key="10">
    <source>
        <dbReference type="ARBA" id="ARBA00049486"/>
    </source>
</evidence>
<comment type="catalytic activity">
    <reaction evidence="10">
        <text>L-serine + acetyl-CoA = O-acetyl-L-serine + CoA</text>
        <dbReference type="Rhea" id="RHEA:24560"/>
        <dbReference type="ChEBI" id="CHEBI:33384"/>
        <dbReference type="ChEBI" id="CHEBI:57287"/>
        <dbReference type="ChEBI" id="CHEBI:57288"/>
        <dbReference type="ChEBI" id="CHEBI:58340"/>
        <dbReference type="EC" id="2.3.1.30"/>
    </reaction>
</comment>
<dbReference type="Proteomes" id="UP000251923">
    <property type="component" value="Unassembled WGS sequence"/>
</dbReference>
<dbReference type="InterPro" id="IPR042122">
    <property type="entry name" value="Ser_AcTrfase_N_sf"/>
</dbReference>
<comment type="caution">
    <text evidence="11">The sequence shown here is derived from an EMBL/GenBank/DDBJ whole genome shotgun (WGS) entry which is preliminary data.</text>
</comment>
<dbReference type="InterPro" id="IPR045304">
    <property type="entry name" value="LbH_SAT"/>
</dbReference>
<gene>
    <name evidence="11" type="ORF">DBT54_05700</name>
</gene>
<dbReference type="EMBL" id="QMHM01000009">
    <property type="protein sequence ID" value="RAV79113.1"/>
    <property type="molecule type" value="Genomic_DNA"/>
</dbReference>
<keyword evidence="6" id="KW-0808">Transferase</keyword>
<dbReference type="InterPro" id="IPR053376">
    <property type="entry name" value="Serine_acetyltransferase"/>
</dbReference>
<dbReference type="Gene3D" id="2.160.10.10">
    <property type="entry name" value="Hexapeptide repeat proteins"/>
    <property type="match status" value="1"/>
</dbReference>
<dbReference type="PROSITE" id="PS00101">
    <property type="entry name" value="HEXAPEP_TRANSFERASES"/>
    <property type="match status" value="1"/>
</dbReference>
<keyword evidence="7" id="KW-0677">Repeat</keyword>
<dbReference type="CDD" id="cd03354">
    <property type="entry name" value="LbH_SAT"/>
    <property type="match status" value="1"/>
</dbReference>
<evidence type="ECO:0000256" key="1">
    <source>
        <dbReference type="ARBA" id="ARBA00004876"/>
    </source>
</evidence>
<evidence type="ECO:0000256" key="5">
    <source>
        <dbReference type="ARBA" id="ARBA00022605"/>
    </source>
</evidence>
<dbReference type="GO" id="GO:0170039">
    <property type="term" value="P:proteinogenic amino acid metabolic process"/>
    <property type="evidence" value="ECO:0007669"/>
    <property type="project" value="UniProtKB-ARBA"/>
</dbReference>
<comment type="similarity">
    <text evidence="2">Belongs to the transferase hexapeptide repeat family.</text>
</comment>
<evidence type="ECO:0000256" key="3">
    <source>
        <dbReference type="ARBA" id="ARBA00013266"/>
    </source>
</evidence>
<dbReference type="GO" id="GO:0170033">
    <property type="term" value="P:L-amino acid metabolic process"/>
    <property type="evidence" value="ECO:0007669"/>
    <property type="project" value="UniProtKB-ARBA"/>
</dbReference>